<dbReference type="AlphaFoldDB" id="A0A6J7D180"/>
<organism evidence="2">
    <name type="scientific">freshwater metagenome</name>
    <dbReference type="NCBI Taxonomy" id="449393"/>
    <lineage>
        <taxon>unclassified sequences</taxon>
        <taxon>metagenomes</taxon>
        <taxon>ecological metagenomes</taxon>
    </lineage>
</organism>
<evidence type="ECO:0000256" key="1">
    <source>
        <dbReference type="SAM" id="Phobius"/>
    </source>
</evidence>
<keyword evidence="1" id="KW-0472">Membrane</keyword>
<sequence length="241" mass="25543">MSRVRRRFSLSMFSVLGLDVVVFIALVLFIIFHATSPAPVPVQPRPEATVVAPPDDFGDGAQSQQSLQLQVLPGVLTLRTYPLGSNPNASTVVLKKSQQANSTTAQFSGQLNVMVVTDERSGEFGWSLSASVSRVGRSRFAGGSRVFIAPTCGEATDRQGFDYKKSGKVVVNGYREVTSAPGHFVGKPALITGSVVLCSKDLSKSLVSQSTSGLYSVGGKITVDQPASSLPYVAVLTITLF</sequence>
<accession>A0A6J7D180</accession>
<dbReference type="EMBL" id="CAFBLM010000010">
    <property type="protein sequence ID" value="CAB4863530.1"/>
    <property type="molecule type" value="Genomic_DNA"/>
</dbReference>
<keyword evidence="1" id="KW-0812">Transmembrane</keyword>
<reference evidence="2" key="1">
    <citation type="submission" date="2020-05" db="EMBL/GenBank/DDBJ databases">
        <authorList>
            <person name="Chiriac C."/>
            <person name="Salcher M."/>
            <person name="Ghai R."/>
            <person name="Kavagutti S V."/>
        </authorList>
    </citation>
    <scope>NUCLEOTIDE SEQUENCE</scope>
</reference>
<keyword evidence="1" id="KW-1133">Transmembrane helix</keyword>
<protein>
    <submittedName>
        <fullName evidence="2">Unannotated protein</fullName>
    </submittedName>
</protein>
<proteinExistence type="predicted"/>
<name>A0A6J7D180_9ZZZZ</name>
<feature type="transmembrane region" description="Helical" evidence="1">
    <location>
        <begin position="12"/>
        <end position="34"/>
    </location>
</feature>
<gene>
    <name evidence="2" type="ORF">UFOPK3401_00382</name>
</gene>
<evidence type="ECO:0000313" key="2">
    <source>
        <dbReference type="EMBL" id="CAB4863530.1"/>
    </source>
</evidence>